<proteinExistence type="predicted"/>
<dbReference type="AlphaFoldDB" id="A0A172TSD8"/>
<protein>
    <submittedName>
        <fullName evidence="1">Uncharacterized protein</fullName>
    </submittedName>
</protein>
<reference evidence="2" key="1">
    <citation type="submission" date="2015-01" db="EMBL/GenBank/DDBJ databases">
        <title>Flavisolibacter sp./LCS9/ whole genome sequencing.</title>
        <authorList>
            <person name="Kim M.K."/>
            <person name="Srinivasan S."/>
            <person name="Lee J.-J."/>
        </authorList>
    </citation>
    <scope>NUCLEOTIDE SEQUENCE [LARGE SCALE GENOMIC DNA]</scope>
    <source>
        <strain evidence="2">LCS9</strain>
    </source>
</reference>
<dbReference type="STRING" id="1492898.SY85_04085"/>
<dbReference type="EMBL" id="CP011390">
    <property type="protein sequence ID" value="ANE49794.1"/>
    <property type="molecule type" value="Genomic_DNA"/>
</dbReference>
<evidence type="ECO:0000313" key="2">
    <source>
        <dbReference type="Proteomes" id="UP000077177"/>
    </source>
</evidence>
<organism evidence="1 2">
    <name type="scientific">Flavisolibacter tropicus</name>
    <dbReference type="NCBI Taxonomy" id="1492898"/>
    <lineage>
        <taxon>Bacteria</taxon>
        <taxon>Pseudomonadati</taxon>
        <taxon>Bacteroidota</taxon>
        <taxon>Chitinophagia</taxon>
        <taxon>Chitinophagales</taxon>
        <taxon>Chitinophagaceae</taxon>
        <taxon>Flavisolibacter</taxon>
    </lineage>
</organism>
<accession>A0A172TSD8</accession>
<dbReference type="RefSeq" id="WP_066401932.1">
    <property type="nucleotide sequence ID" value="NZ_CP011390.1"/>
</dbReference>
<dbReference type="OrthoDB" id="1496190at2"/>
<dbReference type="Proteomes" id="UP000077177">
    <property type="component" value="Chromosome"/>
</dbReference>
<dbReference type="KEGG" id="fla:SY85_04085"/>
<gene>
    <name evidence="1" type="ORF">SY85_04085</name>
</gene>
<name>A0A172TSD8_9BACT</name>
<reference evidence="1 2" key="2">
    <citation type="journal article" date="2016" name="Int. J. Syst. Evol. Microbiol.">
        <title>Flavisolibacter tropicus sp. nov., isolated from tropical soil.</title>
        <authorList>
            <person name="Lee J.J."/>
            <person name="Kang M.S."/>
            <person name="Kim G.S."/>
            <person name="Lee C.S."/>
            <person name="Lim S."/>
            <person name="Lee J."/>
            <person name="Roh S.H."/>
            <person name="Kang H."/>
            <person name="Ha J.M."/>
            <person name="Bae S."/>
            <person name="Jung H.Y."/>
            <person name="Kim M.K."/>
        </authorList>
    </citation>
    <scope>NUCLEOTIDE SEQUENCE [LARGE SCALE GENOMIC DNA]</scope>
    <source>
        <strain evidence="1 2">LCS9</strain>
    </source>
</reference>
<evidence type="ECO:0000313" key="1">
    <source>
        <dbReference type="EMBL" id="ANE49794.1"/>
    </source>
</evidence>
<keyword evidence="2" id="KW-1185">Reference proteome</keyword>
<sequence>MDKILDPEDYIDEDLVCEKCGWAGKASDANLIDFYGVSKIKELHCPNCDTIVATIESPK</sequence>